<dbReference type="Gene3D" id="2.60.40.10">
    <property type="entry name" value="Immunoglobulins"/>
    <property type="match status" value="4"/>
</dbReference>
<dbReference type="SUPFAM" id="SSF81296">
    <property type="entry name" value="E set domains"/>
    <property type="match status" value="4"/>
</dbReference>
<dbReference type="CDD" id="cd02859">
    <property type="entry name" value="E_set_AMPKbeta_like_N"/>
    <property type="match status" value="3"/>
</dbReference>
<evidence type="ECO:0000259" key="2">
    <source>
        <dbReference type="Pfam" id="PF16561"/>
    </source>
</evidence>
<dbReference type="PANTHER" id="PTHR10343:SF84">
    <property type="entry name" value="5'-AMP-ACTIVATED PROTEIN KINASE SUBUNIT BETA-1"/>
    <property type="match status" value="1"/>
</dbReference>
<dbReference type="CDD" id="cd07184">
    <property type="entry name" value="E_set_Isoamylase_like_N"/>
    <property type="match status" value="1"/>
</dbReference>
<feature type="domain" description="AMP-activated protein kinase glycogen-binding" evidence="2">
    <location>
        <begin position="167"/>
        <end position="237"/>
    </location>
</feature>
<dbReference type="InterPro" id="IPR050827">
    <property type="entry name" value="CRP1_MDG1_kinase"/>
</dbReference>
<protein>
    <recommendedName>
        <fullName evidence="2">AMP-activated protein kinase glycogen-binding domain-containing protein</fullName>
    </recommendedName>
</protein>
<evidence type="ECO:0000313" key="3">
    <source>
        <dbReference type="EMBL" id="GAA4296832.1"/>
    </source>
</evidence>
<sequence>MEMTLTHALLLRLVRWGTCLLLGFLLVPQGAHAQTHVKKYSVRDGKMLMELSQNLPLATLDSFMVQYNLSDVALKRLFISQQDDSLKAQGWQVERDATKQVFLISKGLAGFGSINNPADRMRMTGRQAEAHSTFEAINANVQFGYNRFKNKAPFMVRDSVVTFYLRNSHQVKKAFLAGTFNNWSPTSLPMQKTDSGWVTQVKLLPGKHWYKFITDGNWGLDPDNLAREDDGQGNTNSVFFAPNHVFKISGHPSAKRVYLAGSFNNWRERDLLMTKTATGWQFPVYLNQGTHLYKFIIDGKWYLDAANPERLPNEHGDFNSVVRLGIPYVFKLAGFQEAQRVVLAGTFNDWREQELFMQKTATGWELPYTLGPGAHEYKFIVDGKWMMDPANPAPGNSRDGNSYLILQPNHTFTLQGHANAREVFVAGDFNDWNPSSRPMRKVGNAWQLPVRLPAGKNRYKFVVDGKWILDPGNRLWEQNEHQTGNSIIWIELAH</sequence>
<dbReference type="InterPro" id="IPR032640">
    <property type="entry name" value="AMPK1_CBM"/>
</dbReference>
<dbReference type="Proteomes" id="UP001501844">
    <property type="component" value="Unassembled WGS sequence"/>
</dbReference>
<dbReference type="InterPro" id="IPR013783">
    <property type="entry name" value="Ig-like_fold"/>
</dbReference>
<dbReference type="RefSeq" id="WP_345161802.1">
    <property type="nucleotide sequence ID" value="NZ_BAABGX010000001.1"/>
</dbReference>
<feature type="domain" description="AMP-activated protein kinase glycogen-binding" evidence="2">
    <location>
        <begin position="417"/>
        <end position="485"/>
    </location>
</feature>
<dbReference type="Pfam" id="PF16561">
    <property type="entry name" value="AMPK1_CBM"/>
    <property type="match status" value="4"/>
</dbReference>
<reference evidence="4" key="1">
    <citation type="journal article" date="2019" name="Int. J. Syst. Evol. Microbiol.">
        <title>The Global Catalogue of Microorganisms (GCM) 10K type strain sequencing project: providing services to taxonomists for standard genome sequencing and annotation.</title>
        <authorList>
            <consortium name="The Broad Institute Genomics Platform"/>
            <consortium name="The Broad Institute Genome Sequencing Center for Infectious Disease"/>
            <person name="Wu L."/>
            <person name="Ma J."/>
        </authorList>
    </citation>
    <scope>NUCLEOTIDE SEQUENCE [LARGE SCALE GENOMIC DNA]</scope>
    <source>
        <strain evidence="4">JCM 17917</strain>
    </source>
</reference>
<evidence type="ECO:0000256" key="1">
    <source>
        <dbReference type="ARBA" id="ARBA00010926"/>
    </source>
</evidence>
<dbReference type="InterPro" id="IPR014756">
    <property type="entry name" value="Ig_E-set"/>
</dbReference>
<comment type="caution">
    <text evidence="3">The sequence shown here is derived from an EMBL/GenBank/DDBJ whole genome shotgun (WGS) entry which is preliminary data.</text>
</comment>
<feature type="domain" description="AMP-activated protein kinase glycogen-binding" evidence="2">
    <location>
        <begin position="336"/>
        <end position="396"/>
    </location>
</feature>
<accession>A0ABP8F7M1</accession>
<name>A0ABP8F7M1_9BACT</name>
<feature type="domain" description="AMP-activated protein kinase glycogen-binding" evidence="2">
    <location>
        <begin position="253"/>
        <end position="322"/>
    </location>
</feature>
<comment type="similarity">
    <text evidence="1">Belongs to the 5'-AMP-activated protein kinase beta subunit family.</text>
</comment>
<dbReference type="PANTHER" id="PTHR10343">
    <property type="entry name" value="5'-AMP-ACTIVATED PROTEIN KINASE , BETA SUBUNIT"/>
    <property type="match status" value="1"/>
</dbReference>
<proteinExistence type="inferred from homology"/>
<organism evidence="3 4">
    <name type="scientific">Nibribacter koreensis</name>
    <dbReference type="NCBI Taxonomy" id="1084519"/>
    <lineage>
        <taxon>Bacteria</taxon>
        <taxon>Pseudomonadati</taxon>
        <taxon>Bacteroidota</taxon>
        <taxon>Cytophagia</taxon>
        <taxon>Cytophagales</taxon>
        <taxon>Hymenobacteraceae</taxon>
        <taxon>Nibribacter</taxon>
    </lineage>
</organism>
<keyword evidence="4" id="KW-1185">Reference proteome</keyword>
<dbReference type="EMBL" id="BAABGX010000001">
    <property type="protein sequence ID" value="GAA4296832.1"/>
    <property type="molecule type" value="Genomic_DNA"/>
</dbReference>
<gene>
    <name evidence="3" type="ORF">GCM10023183_03970</name>
</gene>
<evidence type="ECO:0000313" key="4">
    <source>
        <dbReference type="Proteomes" id="UP001501844"/>
    </source>
</evidence>